<dbReference type="Proteomes" id="UP000005234">
    <property type="component" value="Chromosome"/>
</dbReference>
<gene>
    <name evidence="1" type="ordered locus">Fraau_1466</name>
</gene>
<dbReference type="AlphaFoldDB" id="H8L645"/>
<dbReference type="HOGENOM" id="CLU_2769846_0_0_6"/>
<sequence length="69" mass="7622">MTEDLPIDLTPAQADRISAFAKEQGLTVEQAVTKLAREAINERYVLPKNRGSVLPIRALKRAPRGPSHD</sequence>
<proteinExistence type="predicted"/>
<keyword evidence="2" id="KW-1185">Reference proteome</keyword>
<reference evidence="1" key="1">
    <citation type="submission" date="2012-02" db="EMBL/GenBank/DDBJ databases">
        <title>The complete genome of Frateuria aurantia DSM 6220.</title>
        <authorList>
            <consortium name="US DOE Joint Genome Institute (JGI-PGF)"/>
            <person name="Lucas S."/>
            <person name="Copeland A."/>
            <person name="Lapidus A."/>
            <person name="Glavina del Rio T."/>
            <person name="Dalin E."/>
            <person name="Tice H."/>
            <person name="Bruce D."/>
            <person name="Goodwin L."/>
            <person name="Pitluck S."/>
            <person name="Peters L."/>
            <person name="Ovchinnikova G."/>
            <person name="Teshima H."/>
            <person name="Kyrpides N."/>
            <person name="Mavromatis K."/>
            <person name="Ivanova N."/>
            <person name="Brettin T."/>
            <person name="Detter J.C."/>
            <person name="Han C."/>
            <person name="Larimer F."/>
            <person name="Land M."/>
            <person name="Hauser L."/>
            <person name="Markowitz V."/>
            <person name="Cheng J.-F."/>
            <person name="Hugenholtz P."/>
            <person name="Woyke T."/>
            <person name="Wu D."/>
            <person name="Brambilla E."/>
            <person name="Klenk H.-P."/>
            <person name="Eisen J.A."/>
        </authorList>
    </citation>
    <scope>NUCLEOTIDE SEQUENCE</scope>
    <source>
        <strain evidence="1">DSM 6220</strain>
    </source>
</reference>
<name>H8L645_FRAAD</name>
<dbReference type="EMBL" id="CP003350">
    <property type="protein sequence ID" value="AFC85889.1"/>
    <property type="molecule type" value="Genomic_DNA"/>
</dbReference>
<evidence type="ECO:0000313" key="1">
    <source>
        <dbReference type="EMBL" id="AFC85889.1"/>
    </source>
</evidence>
<dbReference type="KEGG" id="fau:Fraau_1466"/>
<evidence type="ECO:0008006" key="3">
    <source>
        <dbReference type="Google" id="ProtNLM"/>
    </source>
</evidence>
<protein>
    <recommendedName>
        <fullName evidence="3">Ribbon-helix-helix protein, copG family</fullName>
    </recommendedName>
</protein>
<evidence type="ECO:0000313" key="2">
    <source>
        <dbReference type="Proteomes" id="UP000005234"/>
    </source>
</evidence>
<accession>H8L645</accession>
<dbReference type="STRING" id="767434.Fraau_1466"/>
<organism evidence="1 2">
    <name type="scientific">Frateuria aurantia (strain ATCC 33424 / DSM 6220 / KCTC 2777 / LMG 1558 / NBRC 3245 / NCIMB 13370)</name>
    <name type="common">Acetobacter aurantius</name>
    <dbReference type="NCBI Taxonomy" id="767434"/>
    <lineage>
        <taxon>Bacteria</taxon>
        <taxon>Pseudomonadati</taxon>
        <taxon>Pseudomonadota</taxon>
        <taxon>Gammaproteobacteria</taxon>
        <taxon>Lysobacterales</taxon>
        <taxon>Rhodanobacteraceae</taxon>
        <taxon>Frateuria</taxon>
    </lineage>
</organism>
<dbReference type="RefSeq" id="WP_014402894.1">
    <property type="nucleotide sequence ID" value="NC_017033.1"/>
</dbReference>